<dbReference type="Gramene" id="Psat06G0480300-T1">
    <property type="protein sequence ID" value="KAI5399613.1"/>
    <property type="gene ID" value="KIW84_064803"/>
</dbReference>
<organism evidence="1 2">
    <name type="scientific">Pisum sativum</name>
    <name type="common">Garden pea</name>
    <name type="synonym">Lathyrus oleraceus</name>
    <dbReference type="NCBI Taxonomy" id="3888"/>
    <lineage>
        <taxon>Eukaryota</taxon>
        <taxon>Viridiplantae</taxon>
        <taxon>Streptophyta</taxon>
        <taxon>Embryophyta</taxon>
        <taxon>Tracheophyta</taxon>
        <taxon>Spermatophyta</taxon>
        <taxon>Magnoliopsida</taxon>
        <taxon>eudicotyledons</taxon>
        <taxon>Gunneridae</taxon>
        <taxon>Pentapetalae</taxon>
        <taxon>rosids</taxon>
        <taxon>fabids</taxon>
        <taxon>Fabales</taxon>
        <taxon>Fabaceae</taxon>
        <taxon>Papilionoideae</taxon>
        <taxon>50 kb inversion clade</taxon>
        <taxon>NPAAA clade</taxon>
        <taxon>Hologalegina</taxon>
        <taxon>IRL clade</taxon>
        <taxon>Fabeae</taxon>
        <taxon>Lathyrus</taxon>
    </lineage>
</organism>
<dbReference type="AlphaFoldDB" id="A0A9D4WB95"/>
<sequence length="160" mass="17510">MRYFQMILAHSFPGRPDAETLLSEEEIFLLFCASQSHPVACGNFLLYGLSSVAGSSEGIIHVGGIVTQIATALGHGETVEEPRSPFVADYTPTSLSPRITVLSNNLSSQSPDVRTQIVECRRETAKLRQEVADLTLQIGVSDLTHATEADFLYQEITNLR</sequence>
<evidence type="ECO:0000313" key="2">
    <source>
        <dbReference type="Proteomes" id="UP001058974"/>
    </source>
</evidence>
<comment type="caution">
    <text evidence="1">The sequence shown here is derived from an EMBL/GenBank/DDBJ whole genome shotgun (WGS) entry which is preliminary data.</text>
</comment>
<accession>A0A9D4WB95</accession>
<protein>
    <submittedName>
        <fullName evidence="1">Uncharacterized protein</fullName>
    </submittedName>
</protein>
<name>A0A9D4WB95_PEA</name>
<dbReference type="Proteomes" id="UP001058974">
    <property type="component" value="Chromosome 6"/>
</dbReference>
<reference evidence="1 2" key="1">
    <citation type="journal article" date="2022" name="Nat. Genet.">
        <title>Improved pea reference genome and pan-genome highlight genomic features and evolutionary characteristics.</title>
        <authorList>
            <person name="Yang T."/>
            <person name="Liu R."/>
            <person name="Luo Y."/>
            <person name="Hu S."/>
            <person name="Wang D."/>
            <person name="Wang C."/>
            <person name="Pandey M.K."/>
            <person name="Ge S."/>
            <person name="Xu Q."/>
            <person name="Li N."/>
            <person name="Li G."/>
            <person name="Huang Y."/>
            <person name="Saxena R.K."/>
            <person name="Ji Y."/>
            <person name="Li M."/>
            <person name="Yan X."/>
            <person name="He Y."/>
            <person name="Liu Y."/>
            <person name="Wang X."/>
            <person name="Xiang C."/>
            <person name="Varshney R.K."/>
            <person name="Ding H."/>
            <person name="Gao S."/>
            <person name="Zong X."/>
        </authorList>
    </citation>
    <scope>NUCLEOTIDE SEQUENCE [LARGE SCALE GENOMIC DNA]</scope>
    <source>
        <strain evidence="1 2">cv. Zhongwan 6</strain>
    </source>
</reference>
<proteinExistence type="predicted"/>
<evidence type="ECO:0000313" key="1">
    <source>
        <dbReference type="EMBL" id="KAI5399613.1"/>
    </source>
</evidence>
<dbReference type="EMBL" id="JAMSHJ010000006">
    <property type="protein sequence ID" value="KAI5399613.1"/>
    <property type="molecule type" value="Genomic_DNA"/>
</dbReference>
<keyword evidence="2" id="KW-1185">Reference proteome</keyword>
<gene>
    <name evidence="1" type="ORF">KIW84_064803</name>
</gene>